<sequence length="154" mass="17789">MHQEKVQQEKLKALKARLNFEEISQYAESRTPSRSRDIRKRLGLKVVRSVSGSPEPRRGRSESPRKRDPERKTVFKSLEKSVFHRLGDKEKGMSAYSNDSRRQSHYSSRGDTESYYQSSRSRGTELLSKRHYNRRTSSRKGGKLSESEDSAGGH</sequence>
<comment type="caution">
    <text evidence="2">The sequence shown here is derived from an EMBL/GenBank/DDBJ whole genome shotgun (WGS) entry which is preliminary data.</text>
</comment>
<gene>
    <name evidence="2" type="ORF">Tco_0858207</name>
</gene>
<evidence type="ECO:0000313" key="3">
    <source>
        <dbReference type="Proteomes" id="UP001151760"/>
    </source>
</evidence>
<name>A0ABQ5B8J9_9ASTR</name>
<feature type="region of interest" description="Disordered" evidence="1">
    <location>
        <begin position="26"/>
        <end position="154"/>
    </location>
</feature>
<protein>
    <submittedName>
        <fullName evidence="2">Uncharacterized protein</fullName>
    </submittedName>
</protein>
<evidence type="ECO:0000256" key="1">
    <source>
        <dbReference type="SAM" id="MobiDB-lite"/>
    </source>
</evidence>
<accession>A0ABQ5B8J9</accession>
<dbReference type="Proteomes" id="UP001151760">
    <property type="component" value="Unassembled WGS sequence"/>
</dbReference>
<proteinExistence type="predicted"/>
<feature type="compositionally biased region" description="Basic and acidic residues" evidence="1">
    <location>
        <begin position="55"/>
        <end position="92"/>
    </location>
</feature>
<keyword evidence="3" id="KW-1185">Reference proteome</keyword>
<reference evidence="2" key="1">
    <citation type="journal article" date="2022" name="Int. J. Mol. Sci.">
        <title>Draft Genome of Tanacetum Coccineum: Genomic Comparison of Closely Related Tanacetum-Family Plants.</title>
        <authorList>
            <person name="Yamashiro T."/>
            <person name="Shiraishi A."/>
            <person name="Nakayama K."/>
            <person name="Satake H."/>
        </authorList>
    </citation>
    <scope>NUCLEOTIDE SEQUENCE</scope>
</reference>
<organism evidence="2 3">
    <name type="scientific">Tanacetum coccineum</name>
    <dbReference type="NCBI Taxonomy" id="301880"/>
    <lineage>
        <taxon>Eukaryota</taxon>
        <taxon>Viridiplantae</taxon>
        <taxon>Streptophyta</taxon>
        <taxon>Embryophyta</taxon>
        <taxon>Tracheophyta</taxon>
        <taxon>Spermatophyta</taxon>
        <taxon>Magnoliopsida</taxon>
        <taxon>eudicotyledons</taxon>
        <taxon>Gunneridae</taxon>
        <taxon>Pentapetalae</taxon>
        <taxon>asterids</taxon>
        <taxon>campanulids</taxon>
        <taxon>Asterales</taxon>
        <taxon>Asteraceae</taxon>
        <taxon>Asteroideae</taxon>
        <taxon>Anthemideae</taxon>
        <taxon>Anthemidinae</taxon>
        <taxon>Tanacetum</taxon>
    </lineage>
</organism>
<reference evidence="2" key="2">
    <citation type="submission" date="2022-01" db="EMBL/GenBank/DDBJ databases">
        <authorList>
            <person name="Yamashiro T."/>
            <person name="Shiraishi A."/>
            <person name="Satake H."/>
            <person name="Nakayama K."/>
        </authorList>
    </citation>
    <scope>NUCLEOTIDE SEQUENCE</scope>
</reference>
<evidence type="ECO:0000313" key="2">
    <source>
        <dbReference type="EMBL" id="GJT11165.1"/>
    </source>
</evidence>
<feature type="compositionally biased region" description="Polar residues" evidence="1">
    <location>
        <begin position="105"/>
        <end position="121"/>
    </location>
</feature>
<dbReference type="EMBL" id="BQNB010013047">
    <property type="protein sequence ID" value="GJT11165.1"/>
    <property type="molecule type" value="Genomic_DNA"/>
</dbReference>
<feature type="compositionally biased region" description="Basic residues" evidence="1">
    <location>
        <begin position="129"/>
        <end position="142"/>
    </location>
</feature>